<evidence type="ECO:0000256" key="6">
    <source>
        <dbReference type="ARBA" id="ARBA00023136"/>
    </source>
</evidence>
<dbReference type="PANTHER" id="PTHR34582">
    <property type="entry name" value="UPF0702 TRANSMEMBRANE PROTEIN YCAP"/>
    <property type="match status" value="1"/>
</dbReference>
<accession>A0A923RF79</accession>
<evidence type="ECO:0000313" key="9">
    <source>
        <dbReference type="EMBL" id="MBC5635314.1"/>
    </source>
</evidence>
<dbReference type="GO" id="GO:0005886">
    <property type="term" value="C:plasma membrane"/>
    <property type="evidence" value="ECO:0007669"/>
    <property type="project" value="UniProtKB-SubCell"/>
</dbReference>
<evidence type="ECO:0000313" key="10">
    <source>
        <dbReference type="Proteomes" id="UP000637359"/>
    </source>
</evidence>
<feature type="transmembrane region" description="Helical" evidence="7">
    <location>
        <begin position="37"/>
        <end position="57"/>
    </location>
</feature>
<name>A0A923RF79_9BACI</name>
<dbReference type="InterPro" id="IPR007353">
    <property type="entry name" value="DUF421"/>
</dbReference>
<sequence>MIEFLKEVGLIFGRIITILPLLLIVTLLMGKRAIGELPVFDFLIIVTLGAVVGADIADPSIHHLPTAMAIIGIGILQKVVAKWKISNRKIGRLFTFEPTIVIHNGKFIHKNLKKLRYSIDNILQMLREKDVFDISDVETAIIEANGSLSVLKKPLKNTVTLEDMNMMNPTSNITFPVIIEGTIYTDVLADLNVDEDWIRTQLSQQGIDEVDKVFFASINKYLELQISLYDDHSITIPPIKH</sequence>
<evidence type="ECO:0000256" key="3">
    <source>
        <dbReference type="ARBA" id="ARBA00022475"/>
    </source>
</evidence>
<dbReference type="PANTHER" id="PTHR34582:SF6">
    <property type="entry name" value="UPF0702 TRANSMEMBRANE PROTEIN YCAP"/>
    <property type="match status" value="1"/>
</dbReference>
<keyword evidence="3" id="KW-1003">Cell membrane</keyword>
<evidence type="ECO:0000256" key="1">
    <source>
        <dbReference type="ARBA" id="ARBA00004651"/>
    </source>
</evidence>
<feature type="domain" description="YetF C-terminal" evidence="8">
    <location>
        <begin position="86"/>
        <end position="218"/>
    </location>
</feature>
<dbReference type="Gene3D" id="3.30.240.20">
    <property type="entry name" value="bsu07140 like domains"/>
    <property type="match status" value="2"/>
</dbReference>
<evidence type="ECO:0000256" key="7">
    <source>
        <dbReference type="SAM" id="Phobius"/>
    </source>
</evidence>
<dbReference type="RefSeq" id="WP_186868026.1">
    <property type="nucleotide sequence ID" value="NZ_JACOOL010000001.1"/>
</dbReference>
<dbReference type="Proteomes" id="UP000637359">
    <property type="component" value="Unassembled WGS sequence"/>
</dbReference>
<reference evidence="9" key="1">
    <citation type="submission" date="2020-08" db="EMBL/GenBank/DDBJ databases">
        <title>Genome public.</title>
        <authorList>
            <person name="Liu C."/>
            <person name="Sun Q."/>
        </authorList>
    </citation>
    <scope>NUCLEOTIDE SEQUENCE</scope>
    <source>
        <strain evidence="9">BX22</strain>
    </source>
</reference>
<feature type="transmembrane region" description="Helical" evidence="7">
    <location>
        <begin position="12"/>
        <end position="30"/>
    </location>
</feature>
<keyword evidence="6 7" id="KW-0472">Membrane</keyword>
<feature type="transmembrane region" description="Helical" evidence="7">
    <location>
        <begin position="63"/>
        <end position="81"/>
    </location>
</feature>
<dbReference type="InterPro" id="IPR023090">
    <property type="entry name" value="UPF0702_alpha/beta_dom_sf"/>
</dbReference>
<dbReference type="AlphaFoldDB" id="A0A923RF79"/>
<comment type="similarity">
    <text evidence="2">Belongs to the UPF0702 family.</text>
</comment>
<comment type="caution">
    <text evidence="9">The sequence shown here is derived from an EMBL/GenBank/DDBJ whole genome shotgun (WGS) entry which is preliminary data.</text>
</comment>
<dbReference type="Pfam" id="PF04239">
    <property type="entry name" value="DUF421"/>
    <property type="match status" value="1"/>
</dbReference>
<protein>
    <submittedName>
        <fullName evidence="9">DUF421 domain-containing protein</fullName>
    </submittedName>
</protein>
<evidence type="ECO:0000256" key="2">
    <source>
        <dbReference type="ARBA" id="ARBA00006448"/>
    </source>
</evidence>
<comment type="subcellular location">
    <subcellularLocation>
        <location evidence="1">Cell membrane</location>
        <topology evidence="1">Multi-pass membrane protein</topology>
    </subcellularLocation>
</comment>
<dbReference type="EMBL" id="JACOOL010000001">
    <property type="protein sequence ID" value="MBC5635314.1"/>
    <property type="molecule type" value="Genomic_DNA"/>
</dbReference>
<proteinExistence type="inferred from homology"/>
<evidence type="ECO:0000256" key="5">
    <source>
        <dbReference type="ARBA" id="ARBA00022989"/>
    </source>
</evidence>
<organism evidence="9 10">
    <name type="scientific">Ornithinibacillus hominis</name>
    <dbReference type="NCBI Taxonomy" id="2763055"/>
    <lineage>
        <taxon>Bacteria</taxon>
        <taxon>Bacillati</taxon>
        <taxon>Bacillota</taxon>
        <taxon>Bacilli</taxon>
        <taxon>Bacillales</taxon>
        <taxon>Bacillaceae</taxon>
        <taxon>Ornithinibacillus</taxon>
    </lineage>
</organism>
<keyword evidence="5 7" id="KW-1133">Transmembrane helix</keyword>
<gene>
    <name evidence="9" type="ORF">H8S33_00615</name>
</gene>
<evidence type="ECO:0000259" key="8">
    <source>
        <dbReference type="Pfam" id="PF04239"/>
    </source>
</evidence>
<keyword evidence="10" id="KW-1185">Reference proteome</keyword>
<keyword evidence="4 7" id="KW-0812">Transmembrane</keyword>
<evidence type="ECO:0000256" key="4">
    <source>
        <dbReference type="ARBA" id="ARBA00022692"/>
    </source>
</evidence>